<gene>
    <name evidence="1" type="ORF">IEN85_02205</name>
</gene>
<evidence type="ECO:0000313" key="1">
    <source>
        <dbReference type="EMBL" id="MBD5778305.1"/>
    </source>
</evidence>
<proteinExistence type="predicted"/>
<organism evidence="1 2">
    <name type="scientific">Pelagicoccus enzymogenes</name>
    <dbReference type="NCBI Taxonomy" id="2773457"/>
    <lineage>
        <taxon>Bacteria</taxon>
        <taxon>Pseudomonadati</taxon>
        <taxon>Verrucomicrobiota</taxon>
        <taxon>Opitutia</taxon>
        <taxon>Puniceicoccales</taxon>
        <taxon>Pelagicoccaceae</taxon>
        <taxon>Pelagicoccus</taxon>
    </lineage>
</organism>
<dbReference type="Proteomes" id="UP000622317">
    <property type="component" value="Unassembled WGS sequence"/>
</dbReference>
<dbReference type="EMBL" id="JACYFG010000004">
    <property type="protein sequence ID" value="MBD5778305.1"/>
    <property type="molecule type" value="Genomic_DNA"/>
</dbReference>
<comment type="caution">
    <text evidence="1">The sequence shown here is derived from an EMBL/GenBank/DDBJ whole genome shotgun (WGS) entry which is preliminary data.</text>
</comment>
<keyword evidence="2" id="KW-1185">Reference proteome</keyword>
<name>A0A927IGE5_9BACT</name>
<accession>A0A927IGE5</accession>
<dbReference type="AlphaFoldDB" id="A0A927IGE5"/>
<dbReference type="RefSeq" id="WP_191615440.1">
    <property type="nucleotide sequence ID" value="NZ_JACYFG010000004.1"/>
</dbReference>
<evidence type="ECO:0000313" key="2">
    <source>
        <dbReference type="Proteomes" id="UP000622317"/>
    </source>
</evidence>
<reference evidence="1" key="1">
    <citation type="submission" date="2020-09" db="EMBL/GenBank/DDBJ databases">
        <title>Pelagicoccus enzymogenes sp. nov. with an EPS production, isolated from marine sediment.</title>
        <authorList>
            <person name="Feng X."/>
        </authorList>
    </citation>
    <scope>NUCLEOTIDE SEQUENCE</scope>
    <source>
        <strain evidence="1">NFK12</strain>
    </source>
</reference>
<protein>
    <submittedName>
        <fullName evidence="1">Uncharacterized protein</fullName>
    </submittedName>
</protein>
<sequence length="87" mass="9615">MTSTLLQDPVGESDFRIHSLFRATRFAASYVVGAERRRKNREWEAAKMDLAEKAGGSELDWQETGALLDEAIGGIDSFRIATKVAPT</sequence>